<dbReference type="AlphaFoldDB" id="A0A6P3YDY2"/>
<evidence type="ECO:0000313" key="3">
    <source>
        <dbReference type="RefSeq" id="XP_014489317.1"/>
    </source>
</evidence>
<reference evidence="2 3" key="1">
    <citation type="submission" date="2025-04" db="UniProtKB">
        <authorList>
            <consortium name="RefSeq"/>
        </authorList>
    </citation>
    <scope>IDENTIFICATION</scope>
</reference>
<accession>A0A6P3YDY2</accession>
<dbReference type="KEGG" id="dqu:106752261"/>
<gene>
    <name evidence="2 3" type="primary">LOC106752261</name>
</gene>
<organism evidence="1 2">
    <name type="scientific">Dinoponera quadriceps</name>
    <name type="common">South American ant</name>
    <dbReference type="NCBI Taxonomy" id="609295"/>
    <lineage>
        <taxon>Eukaryota</taxon>
        <taxon>Metazoa</taxon>
        <taxon>Ecdysozoa</taxon>
        <taxon>Arthropoda</taxon>
        <taxon>Hexapoda</taxon>
        <taxon>Insecta</taxon>
        <taxon>Pterygota</taxon>
        <taxon>Neoptera</taxon>
        <taxon>Endopterygota</taxon>
        <taxon>Hymenoptera</taxon>
        <taxon>Apocrita</taxon>
        <taxon>Aculeata</taxon>
        <taxon>Formicoidea</taxon>
        <taxon>Formicidae</taxon>
        <taxon>Ponerinae</taxon>
        <taxon>Ponerini</taxon>
        <taxon>Dinoponera</taxon>
    </lineage>
</organism>
<dbReference type="RefSeq" id="XP_014489317.1">
    <property type="nucleotide sequence ID" value="XM_014633831.1"/>
</dbReference>
<proteinExistence type="predicted"/>
<name>A0A6P3YDY2_DINQU</name>
<protein>
    <submittedName>
        <fullName evidence="2 3">Uncharacterized protein LOC106752261</fullName>
    </submittedName>
</protein>
<dbReference type="GeneID" id="106752261"/>
<keyword evidence="1" id="KW-1185">Reference proteome</keyword>
<dbReference type="Proteomes" id="UP000515204">
    <property type="component" value="Unplaced"/>
</dbReference>
<sequence>MGYDWMQGYKILLVSHWITGGTLPSLEAKLYLGTQLRMPKQPGHVVISRSLRGHTPITEVSDNPQLSCSRNLPITSLYPKDLLAKVGKDRESLWRRHQERCCRRPFPGPDQNEFPQSLSLRFEELAMEEVMSRSVHAIPASTHPTVYKSQTHEAPLEVAMSDDHLRDVVVGFELGRTNPSLDIAEEGTCDVTFDRRRPSILPHLHCRNPHEV</sequence>
<evidence type="ECO:0000313" key="1">
    <source>
        <dbReference type="Proteomes" id="UP000515204"/>
    </source>
</evidence>
<evidence type="ECO:0000313" key="2">
    <source>
        <dbReference type="RefSeq" id="XP_014489316.1"/>
    </source>
</evidence>
<dbReference type="RefSeq" id="XP_014489316.1">
    <property type="nucleotide sequence ID" value="XM_014633830.1"/>
</dbReference>